<dbReference type="RefSeq" id="WP_022561055.1">
    <property type="nucleotide sequence ID" value="NZ_LK391965.1"/>
</dbReference>
<keyword evidence="3 4" id="KW-0472">Membrane</keyword>
<feature type="transmembrane region" description="Helical" evidence="4">
    <location>
        <begin position="335"/>
        <end position="359"/>
    </location>
</feature>
<dbReference type="Pfam" id="PF07690">
    <property type="entry name" value="MFS_1"/>
    <property type="match status" value="1"/>
</dbReference>
<sequence>MDHSKANSTKSGTWKTPHNFLILVSIVVPIAFSSWQALLNNFVIEKANFTGADIGLLQSVREIPGFLAFTAVFILLFLREQRFIILSLIMLAAGTAITGFFPSLAGLLCTTLLMSVGFHYFETLKQSLSLQWLTKEEAPEFLGKLISVGSLAALCTYGGLWVVLELMEMEYKWVYLLAGGAALIIIAFIMMSFPEFESHTQQNKSLVLRKRYWLYYALTFMSGARRQIFVVFAGFLMVEKFGYTAAEITLLFLVNYAFNWLFAKKIGQMIARFGERNALIFEYAGLICVFVGYAFVETAEWAAALYIIDHLFFAFALAIKTYFQKIADPADMASTAGVAFTINHIAAVVIPVSFGFLWLVSPPSVFMVGAAMALVSGILSLNVPAKPEEGNEVRWGPTLSQ</sequence>
<feature type="transmembrane region" description="Helical" evidence="4">
    <location>
        <begin position="59"/>
        <end position="78"/>
    </location>
</feature>
<dbReference type="GO" id="GO:0022857">
    <property type="term" value="F:transmembrane transporter activity"/>
    <property type="evidence" value="ECO:0007669"/>
    <property type="project" value="InterPro"/>
</dbReference>
<keyword evidence="2 4" id="KW-1133">Transmembrane helix</keyword>
<dbReference type="InterPro" id="IPR036259">
    <property type="entry name" value="MFS_trans_sf"/>
</dbReference>
<feature type="transmembrane region" description="Helical" evidence="4">
    <location>
        <begin position="173"/>
        <end position="193"/>
    </location>
</feature>
<feature type="transmembrane region" description="Helical" evidence="4">
    <location>
        <begin position="365"/>
        <end position="385"/>
    </location>
</feature>
<gene>
    <name evidence="5" type="ORF">VIBNISOn1_160020</name>
</gene>
<feature type="transmembrane region" description="Helical" evidence="4">
    <location>
        <begin position="279"/>
        <end position="296"/>
    </location>
</feature>
<dbReference type="EMBL" id="CAOF01000068">
    <property type="protein sequence ID" value="CCO45844.1"/>
    <property type="molecule type" value="Genomic_DNA"/>
</dbReference>
<dbReference type="InterPro" id="IPR052528">
    <property type="entry name" value="Sugar_transport-like"/>
</dbReference>
<reference evidence="5 6" key="1">
    <citation type="journal article" date="2013" name="ISME J.">
        <title>Comparative genomics of pathogenic lineages of Vibrio nigripulchritudo identifies virulence-associated traits.</title>
        <authorList>
            <person name="Goudenege D."/>
            <person name="Labreuche Y."/>
            <person name="Krin E."/>
            <person name="Ansquer D."/>
            <person name="Mangenot S."/>
            <person name="Calteau A."/>
            <person name="Medigue C."/>
            <person name="Mazel D."/>
            <person name="Polz M.F."/>
            <person name="Le Roux F."/>
        </authorList>
    </citation>
    <scope>NUCLEOTIDE SEQUENCE [LARGE SCALE GENOMIC DNA]</scope>
    <source>
        <strain evidence="5 6">SOn1</strain>
    </source>
</reference>
<organism evidence="5 6">
    <name type="scientific">Vibrio nigripulchritudo SOn1</name>
    <dbReference type="NCBI Taxonomy" id="1238450"/>
    <lineage>
        <taxon>Bacteria</taxon>
        <taxon>Pseudomonadati</taxon>
        <taxon>Pseudomonadota</taxon>
        <taxon>Gammaproteobacteria</taxon>
        <taxon>Vibrionales</taxon>
        <taxon>Vibrionaceae</taxon>
        <taxon>Vibrio</taxon>
    </lineage>
</organism>
<keyword evidence="1 4" id="KW-0812">Transmembrane</keyword>
<dbReference type="SUPFAM" id="SSF103473">
    <property type="entry name" value="MFS general substrate transporter"/>
    <property type="match status" value="1"/>
</dbReference>
<name>A0AAV2VN19_9VIBR</name>
<evidence type="ECO:0000256" key="1">
    <source>
        <dbReference type="ARBA" id="ARBA00022692"/>
    </source>
</evidence>
<dbReference type="AlphaFoldDB" id="A0AAV2VN19"/>
<feature type="transmembrane region" description="Helical" evidence="4">
    <location>
        <begin position="302"/>
        <end position="323"/>
    </location>
</feature>
<evidence type="ECO:0000313" key="5">
    <source>
        <dbReference type="EMBL" id="CCO45844.1"/>
    </source>
</evidence>
<evidence type="ECO:0000313" key="6">
    <source>
        <dbReference type="Proteomes" id="UP000018211"/>
    </source>
</evidence>
<feature type="transmembrane region" description="Helical" evidence="4">
    <location>
        <begin position="241"/>
        <end position="258"/>
    </location>
</feature>
<dbReference type="PANTHER" id="PTHR23526:SF4">
    <property type="entry name" value="INTEGRAL MEMBRANE TRANSPORT PROTEIN"/>
    <property type="match status" value="1"/>
</dbReference>
<dbReference type="Proteomes" id="UP000018211">
    <property type="component" value="Unassembled WGS sequence"/>
</dbReference>
<evidence type="ECO:0000256" key="2">
    <source>
        <dbReference type="ARBA" id="ARBA00022989"/>
    </source>
</evidence>
<comment type="caution">
    <text evidence="5">The sequence shown here is derived from an EMBL/GenBank/DDBJ whole genome shotgun (WGS) entry which is preliminary data.</text>
</comment>
<evidence type="ECO:0000256" key="4">
    <source>
        <dbReference type="SAM" id="Phobius"/>
    </source>
</evidence>
<feature type="transmembrane region" description="Helical" evidence="4">
    <location>
        <begin position="20"/>
        <end position="39"/>
    </location>
</feature>
<proteinExistence type="predicted"/>
<feature type="transmembrane region" description="Helical" evidence="4">
    <location>
        <begin position="141"/>
        <end position="161"/>
    </location>
</feature>
<evidence type="ECO:0000256" key="3">
    <source>
        <dbReference type="ARBA" id="ARBA00023136"/>
    </source>
</evidence>
<feature type="transmembrane region" description="Helical" evidence="4">
    <location>
        <begin position="83"/>
        <end position="98"/>
    </location>
</feature>
<dbReference type="Gene3D" id="1.20.1250.20">
    <property type="entry name" value="MFS general substrate transporter like domains"/>
    <property type="match status" value="2"/>
</dbReference>
<dbReference type="PANTHER" id="PTHR23526">
    <property type="entry name" value="INTEGRAL MEMBRANE TRANSPORT PROTEIN-RELATED"/>
    <property type="match status" value="1"/>
</dbReference>
<protein>
    <submittedName>
        <fullName evidence="5">Major facilitator superfamily permease</fullName>
    </submittedName>
</protein>
<dbReference type="InterPro" id="IPR011701">
    <property type="entry name" value="MFS"/>
</dbReference>
<accession>A0AAV2VN19</accession>